<organism evidence="2 3">
    <name type="scientific">Pleurodeles waltl</name>
    <name type="common">Iberian ribbed newt</name>
    <dbReference type="NCBI Taxonomy" id="8319"/>
    <lineage>
        <taxon>Eukaryota</taxon>
        <taxon>Metazoa</taxon>
        <taxon>Chordata</taxon>
        <taxon>Craniata</taxon>
        <taxon>Vertebrata</taxon>
        <taxon>Euteleostomi</taxon>
        <taxon>Amphibia</taxon>
        <taxon>Batrachia</taxon>
        <taxon>Caudata</taxon>
        <taxon>Salamandroidea</taxon>
        <taxon>Salamandridae</taxon>
        <taxon>Pleurodelinae</taxon>
        <taxon>Pleurodeles</taxon>
    </lineage>
</organism>
<dbReference type="AlphaFoldDB" id="A0AAV7PRP2"/>
<accession>A0AAV7PRP2</accession>
<sequence>MAGTQGRKGSPGALASGWARGQRQVRGLPPRGLPEPWPRAPELKPEGEASPGPADSQARAPWGTAGWRRGSPAPGPVGAQLGPLNPKRQGKPPLAQRTPRPGPLWIRQAARRDHLSQGSMGALPEPLHPNRQGKPPRALWTLRPGSLSVRQAGARERPPQGLMGAQWDP</sequence>
<dbReference type="EMBL" id="JANPWB010000011">
    <property type="protein sequence ID" value="KAJ1130529.1"/>
    <property type="molecule type" value="Genomic_DNA"/>
</dbReference>
<feature type="region of interest" description="Disordered" evidence="1">
    <location>
        <begin position="1"/>
        <end position="169"/>
    </location>
</feature>
<name>A0AAV7PRP2_PLEWA</name>
<keyword evidence="3" id="KW-1185">Reference proteome</keyword>
<dbReference type="Proteomes" id="UP001066276">
    <property type="component" value="Chromosome 7"/>
</dbReference>
<evidence type="ECO:0000256" key="1">
    <source>
        <dbReference type="SAM" id="MobiDB-lite"/>
    </source>
</evidence>
<evidence type="ECO:0000313" key="3">
    <source>
        <dbReference type="Proteomes" id="UP001066276"/>
    </source>
</evidence>
<evidence type="ECO:0000313" key="2">
    <source>
        <dbReference type="EMBL" id="KAJ1130529.1"/>
    </source>
</evidence>
<protein>
    <submittedName>
        <fullName evidence="2">Uncharacterized protein</fullName>
    </submittedName>
</protein>
<gene>
    <name evidence="2" type="ORF">NDU88_008880</name>
</gene>
<proteinExistence type="predicted"/>
<comment type="caution">
    <text evidence="2">The sequence shown here is derived from an EMBL/GenBank/DDBJ whole genome shotgun (WGS) entry which is preliminary data.</text>
</comment>
<reference evidence="2" key="1">
    <citation type="journal article" date="2022" name="bioRxiv">
        <title>Sequencing and chromosome-scale assembly of the giantPleurodeles waltlgenome.</title>
        <authorList>
            <person name="Brown T."/>
            <person name="Elewa A."/>
            <person name="Iarovenko S."/>
            <person name="Subramanian E."/>
            <person name="Araus A.J."/>
            <person name="Petzold A."/>
            <person name="Susuki M."/>
            <person name="Suzuki K.-i.T."/>
            <person name="Hayashi T."/>
            <person name="Toyoda A."/>
            <person name="Oliveira C."/>
            <person name="Osipova E."/>
            <person name="Leigh N.D."/>
            <person name="Simon A."/>
            <person name="Yun M.H."/>
        </authorList>
    </citation>
    <scope>NUCLEOTIDE SEQUENCE</scope>
    <source>
        <strain evidence="2">20211129_DDA</strain>
        <tissue evidence="2">Liver</tissue>
    </source>
</reference>